<keyword evidence="4" id="KW-1185">Reference proteome</keyword>
<feature type="compositionally biased region" description="Basic and acidic residues" evidence="1">
    <location>
        <begin position="440"/>
        <end position="459"/>
    </location>
</feature>
<feature type="region of interest" description="Disordered" evidence="1">
    <location>
        <begin position="440"/>
        <end position="477"/>
    </location>
</feature>
<dbReference type="Gene3D" id="2.30.29.30">
    <property type="entry name" value="Pleckstrin-homology domain (PH domain)/Phosphotyrosine-binding domain (PTB)"/>
    <property type="match status" value="1"/>
</dbReference>
<dbReference type="Pfam" id="PF00373">
    <property type="entry name" value="FERM_M"/>
    <property type="match status" value="1"/>
</dbReference>
<dbReference type="InterPro" id="IPR011993">
    <property type="entry name" value="PH-like_dom_sf"/>
</dbReference>
<dbReference type="InterPro" id="IPR035963">
    <property type="entry name" value="FERM_2"/>
</dbReference>
<dbReference type="PROSITE" id="PS50057">
    <property type="entry name" value="FERM_3"/>
    <property type="match status" value="1"/>
</dbReference>
<dbReference type="eggNOG" id="KOG4335">
    <property type="taxonomic scope" value="Eukaryota"/>
</dbReference>
<reference evidence="3 4" key="1">
    <citation type="submission" date="2010-05" db="EMBL/GenBank/DDBJ databases">
        <title>The Genome Sequence of Thecamonas trahens ATCC 50062.</title>
        <authorList>
            <consortium name="The Broad Institute Genome Sequencing Platform"/>
            <person name="Russ C."/>
            <person name="Cuomo C."/>
            <person name="Shea T."/>
            <person name="Young S.K."/>
            <person name="Zeng Q."/>
            <person name="Koehrsen M."/>
            <person name="Haas B."/>
            <person name="Borodovsky M."/>
            <person name="Guigo R."/>
            <person name="Alvarado L."/>
            <person name="Berlin A."/>
            <person name="Bochicchio J."/>
            <person name="Borenstein D."/>
            <person name="Chapman S."/>
            <person name="Chen Z."/>
            <person name="Freedman E."/>
            <person name="Gellesch M."/>
            <person name="Goldberg J."/>
            <person name="Griggs A."/>
            <person name="Gujja S."/>
            <person name="Heilman E."/>
            <person name="Heiman D."/>
            <person name="Hepburn T."/>
            <person name="Howarth C."/>
            <person name="Jen D."/>
            <person name="Larson L."/>
            <person name="Mehta T."/>
            <person name="Park D."/>
            <person name="Pearson M."/>
            <person name="Roberts A."/>
            <person name="Saif S."/>
            <person name="Shenoy N."/>
            <person name="Sisk P."/>
            <person name="Stolte C."/>
            <person name="Sykes S."/>
            <person name="Thomson T."/>
            <person name="Walk T."/>
            <person name="White J."/>
            <person name="Yandava C."/>
            <person name="Burger G."/>
            <person name="Gray M.W."/>
            <person name="Holland P.W.H."/>
            <person name="King N."/>
            <person name="Lang F.B.F."/>
            <person name="Roger A.J."/>
            <person name="Ruiz-Trillo I."/>
            <person name="Lander E."/>
            <person name="Nusbaum C."/>
        </authorList>
    </citation>
    <scope>NUCLEOTIDE SEQUENCE [LARGE SCALE GENOMIC DNA]</scope>
    <source>
        <strain evidence="3 4">ATCC 50062</strain>
    </source>
</reference>
<dbReference type="EMBL" id="GL349433">
    <property type="protein sequence ID" value="KNC46191.1"/>
    <property type="molecule type" value="Genomic_DNA"/>
</dbReference>
<dbReference type="CDD" id="cd14473">
    <property type="entry name" value="FERM_B-lobe"/>
    <property type="match status" value="1"/>
</dbReference>
<feature type="region of interest" description="Disordered" evidence="1">
    <location>
        <begin position="28"/>
        <end position="78"/>
    </location>
</feature>
<dbReference type="OrthoDB" id="2142533at2759"/>
<evidence type="ECO:0000259" key="2">
    <source>
        <dbReference type="PROSITE" id="PS50057"/>
    </source>
</evidence>
<dbReference type="GO" id="GO:0005886">
    <property type="term" value="C:plasma membrane"/>
    <property type="evidence" value="ECO:0007669"/>
    <property type="project" value="TreeGrafter"/>
</dbReference>
<dbReference type="InterPro" id="IPR051594">
    <property type="entry name" value="KRIT1/FRMD8"/>
</dbReference>
<protein>
    <recommendedName>
        <fullName evidence="2">FERM domain-containing protein</fullName>
    </recommendedName>
</protein>
<accession>A0A0L0D1V8</accession>
<feature type="domain" description="FERM" evidence="2">
    <location>
        <begin position="85"/>
        <end position="439"/>
    </location>
</feature>
<dbReference type="Gene3D" id="1.20.80.10">
    <property type="match status" value="1"/>
</dbReference>
<dbReference type="RefSeq" id="XP_013763166.1">
    <property type="nucleotide sequence ID" value="XM_013907712.1"/>
</dbReference>
<gene>
    <name evidence="3" type="ORF">AMSG_00310</name>
</gene>
<evidence type="ECO:0000313" key="4">
    <source>
        <dbReference type="Proteomes" id="UP000054408"/>
    </source>
</evidence>
<evidence type="ECO:0000256" key="1">
    <source>
        <dbReference type="SAM" id="MobiDB-lite"/>
    </source>
</evidence>
<name>A0A0L0D1V8_THETB</name>
<dbReference type="InterPro" id="IPR000299">
    <property type="entry name" value="FERM_domain"/>
</dbReference>
<sequence length="477" mass="55135">MVVRSFIVHHCSFVLPFGPSIRPSMALLPNRSLPNSDTDILSKPQPPQPPFTPAIPTDSHSQRPHHHTTTLPHHHSSTMAASNAVTVKVHFVDGEYENLQVTEDITAGQLRDLFAIKIGMRPADEAEMGPEFRGPECFSIWVCGDDVELELSDEDRPFEFMSGWKNLMRQYSNVLDEPWYRAKQAKRKKGKIKEPPCKIFFRTTALLAKPYERKFPSPGNPWHPAVVDTLWKQAHQWMLNAYYPEAKADDAVELAALYMQIKFGDYNPKLHKVNFVPMKKLIAPRLAKKKKDKEWFKLVQPKHAELAGKDKLICQLLYLQRVRQFKTHNATMFEAVYNYDRESMFEHPFESGVVLGVNADGLFMVDLLKMKYLYFYHWSQVKDWEFTQESFSCVLTESEPGEDGTYEDKTHVFFTYQGELLVELIEAALDDLDAEAERVERTAKAQQKEREKQKWDTIKRGNRRSQLEAAADDIPEL</sequence>
<dbReference type="Proteomes" id="UP000054408">
    <property type="component" value="Unassembled WGS sequence"/>
</dbReference>
<dbReference type="PANTHER" id="PTHR13283">
    <property type="entry name" value="KREV INTERACTION TRAPPED 1-RELATED"/>
    <property type="match status" value="1"/>
</dbReference>
<dbReference type="SUPFAM" id="SSF54236">
    <property type="entry name" value="Ubiquitin-like"/>
    <property type="match status" value="1"/>
</dbReference>
<feature type="compositionally biased region" description="Pro residues" evidence="1">
    <location>
        <begin position="44"/>
        <end position="53"/>
    </location>
</feature>
<dbReference type="InterPro" id="IPR019749">
    <property type="entry name" value="Band_41_domain"/>
</dbReference>
<organism evidence="3 4">
    <name type="scientific">Thecamonas trahens ATCC 50062</name>
    <dbReference type="NCBI Taxonomy" id="461836"/>
    <lineage>
        <taxon>Eukaryota</taxon>
        <taxon>Apusozoa</taxon>
        <taxon>Apusomonadida</taxon>
        <taxon>Apusomonadidae</taxon>
        <taxon>Thecamonas</taxon>
    </lineage>
</organism>
<dbReference type="Gene3D" id="3.10.20.90">
    <property type="entry name" value="Phosphatidylinositol 3-kinase Catalytic Subunit, Chain A, domain 1"/>
    <property type="match status" value="1"/>
</dbReference>
<evidence type="ECO:0000313" key="3">
    <source>
        <dbReference type="EMBL" id="KNC46191.1"/>
    </source>
</evidence>
<proteinExistence type="predicted"/>
<dbReference type="PANTHER" id="PTHR13283:SF10">
    <property type="entry name" value="FERM DOMAIN-CONTAINING PROTEIN 8"/>
    <property type="match status" value="1"/>
</dbReference>
<dbReference type="SUPFAM" id="SSF47031">
    <property type="entry name" value="Second domain of FERM"/>
    <property type="match status" value="1"/>
</dbReference>
<dbReference type="SMART" id="SM00295">
    <property type="entry name" value="B41"/>
    <property type="match status" value="1"/>
</dbReference>
<dbReference type="GeneID" id="25560123"/>
<dbReference type="AlphaFoldDB" id="A0A0L0D1V8"/>
<dbReference type="InterPro" id="IPR029071">
    <property type="entry name" value="Ubiquitin-like_domsf"/>
</dbReference>
<dbReference type="InterPro" id="IPR014352">
    <property type="entry name" value="FERM/acyl-CoA-bd_prot_sf"/>
</dbReference>
<feature type="compositionally biased region" description="Basic residues" evidence="1">
    <location>
        <begin position="62"/>
        <end position="76"/>
    </location>
</feature>
<dbReference type="InterPro" id="IPR019748">
    <property type="entry name" value="FERM_central"/>
</dbReference>